<dbReference type="Gene3D" id="1.10.443.10">
    <property type="entry name" value="Intergrase catalytic core"/>
    <property type="match status" value="1"/>
</dbReference>
<gene>
    <name evidence="2" type="ORF">V6x_51690</name>
</gene>
<accession>A0A517WJJ6</accession>
<keyword evidence="1" id="KW-0233">DNA recombination</keyword>
<evidence type="ECO:0000313" key="3">
    <source>
        <dbReference type="Proteomes" id="UP000320722"/>
    </source>
</evidence>
<dbReference type="AlphaFoldDB" id="A0A517WJJ6"/>
<evidence type="ECO:0000256" key="1">
    <source>
        <dbReference type="ARBA" id="ARBA00023172"/>
    </source>
</evidence>
<evidence type="ECO:0008006" key="4">
    <source>
        <dbReference type="Google" id="ProtNLM"/>
    </source>
</evidence>
<dbReference type="GO" id="GO:0006310">
    <property type="term" value="P:DNA recombination"/>
    <property type="evidence" value="ECO:0007669"/>
    <property type="project" value="UniProtKB-KW"/>
</dbReference>
<reference evidence="2 3" key="1">
    <citation type="submission" date="2019-02" db="EMBL/GenBank/DDBJ databases">
        <title>Deep-cultivation of Planctomycetes and their phenomic and genomic characterization uncovers novel biology.</title>
        <authorList>
            <person name="Wiegand S."/>
            <person name="Jogler M."/>
            <person name="Boedeker C."/>
            <person name="Pinto D."/>
            <person name="Vollmers J."/>
            <person name="Rivas-Marin E."/>
            <person name="Kohn T."/>
            <person name="Peeters S.H."/>
            <person name="Heuer A."/>
            <person name="Rast P."/>
            <person name="Oberbeckmann S."/>
            <person name="Bunk B."/>
            <person name="Jeske O."/>
            <person name="Meyerdierks A."/>
            <person name="Storesund J.E."/>
            <person name="Kallscheuer N."/>
            <person name="Luecker S."/>
            <person name="Lage O.M."/>
            <person name="Pohl T."/>
            <person name="Merkel B.J."/>
            <person name="Hornburger P."/>
            <person name="Mueller R.-W."/>
            <person name="Bruemmer F."/>
            <person name="Labrenz M."/>
            <person name="Spormann A.M."/>
            <person name="Op den Camp H."/>
            <person name="Overmann J."/>
            <person name="Amann R."/>
            <person name="Jetten M.S.M."/>
            <person name="Mascher T."/>
            <person name="Medema M.H."/>
            <person name="Devos D.P."/>
            <person name="Kaster A.-K."/>
            <person name="Ovreas L."/>
            <person name="Rohde M."/>
            <person name="Galperin M.Y."/>
            <person name="Jogler C."/>
        </authorList>
    </citation>
    <scope>NUCLEOTIDE SEQUENCE [LARGE SCALE GENOMIC DNA]</scope>
    <source>
        <strain evidence="2 3">V6</strain>
    </source>
</reference>
<organism evidence="2 3">
    <name type="scientific">Gimesia chilikensis</name>
    <dbReference type="NCBI Taxonomy" id="2605989"/>
    <lineage>
        <taxon>Bacteria</taxon>
        <taxon>Pseudomonadati</taxon>
        <taxon>Planctomycetota</taxon>
        <taxon>Planctomycetia</taxon>
        <taxon>Planctomycetales</taxon>
        <taxon>Planctomycetaceae</taxon>
        <taxon>Gimesia</taxon>
    </lineage>
</organism>
<name>A0A517WJJ6_9PLAN</name>
<dbReference type="InterPro" id="IPR011010">
    <property type="entry name" value="DNA_brk_join_enz"/>
</dbReference>
<proteinExistence type="predicted"/>
<evidence type="ECO:0000313" key="2">
    <source>
        <dbReference type="EMBL" id="QDU05432.1"/>
    </source>
</evidence>
<dbReference type="Proteomes" id="UP000320722">
    <property type="component" value="Chromosome"/>
</dbReference>
<dbReference type="InterPro" id="IPR013762">
    <property type="entry name" value="Integrase-like_cat_sf"/>
</dbReference>
<dbReference type="SUPFAM" id="SSF56349">
    <property type="entry name" value="DNA breaking-rejoining enzymes"/>
    <property type="match status" value="1"/>
</dbReference>
<dbReference type="EMBL" id="CP036347">
    <property type="protein sequence ID" value="QDU05432.1"/>
    <property type="molecule type" value="Genomic_DNA"/>
</dbReference>
<dbReference type="GO" id="GO:0003677">
    <property type="term" value="F:DNA binding"/>
    <property type="evidence" value="ECO:0007669"/>
    <property type="project" value="InterPro"/>
</dbReference>
<sequence length="142" mass="16417">MDLEEQPGAINPDYINVLTIQHDRKFARIKRTERTLSSTVSKQIVDVGEKANVVVGDKGNIDKETGKRKPRYASAHDLRREFGERWSLKVMPDVLTLLMRHSNIDTTMKYYVGRNAQKAVEVIWEAHREISLTPRTELERGR</sequence>
<dbReference type="GO" id="GO:0015074">
    <property type="term" value="P:DNA integration"/>
    <property type="evidence" value="ECO:0007669"/>
    <property type="project" value="InterPro"/>
</dbReference>
<protein>
    <recommendedName>
        <fullName evidence="4">Tyr recombinase domain-containing protein</fullName>
    </recommendedName>
</protein>